<keyword evidence="1" id="KW-1133">Transmembrane helix</keyword>
<dbReference type="PANTHER" id="PTHR33490:SF3">
    <property type="entry name" value="CONSERVED INTEGRAL MEMBRANE PROTEIN"/>
    <property type="match status" value="1"/>
</dbReference>
<dbReference type="RefSeq" id="WP_185117958.1">
    <property type="nucleotide sequence ID" value="NZ_JACJVQ010000002.1"/>
</dbReference>
<evidence type="ECO:0000313" key="3">
    <source>
        <dbReference type="EMBL" id="MBB6632723.1"/>
    </source>
</evidence>
<feature type="transmembrane region" description="Helical" evidence="1">
    <location>
        <begin position="148"/>
        <end position="168"/>
    </location>
</feature>
<reference evidence="3 4" key="1">
    <citation type="submission" date="2020-08" db="EMBL/GenBank/DDBJ databases">
        <title>Cohnella phylogeny.</title>
        <authorList>
            <person name="Dunlap C."/>
        </authorList>
    </citation>
    <scope>NUCLEOTIDE SEQUENCE [LARGE SCALE GENOMIC DNA]</scope>
    <source>
        <strain evidence="3 4">DSM 25241</strain>
    </source>
</reference>
<comment type="caution">
    <text evidence="3">The sequence shown here is derived from an EMBL/GenBank/DDBJ whole genome shotgun (WGS) entry which is preliminary data.</text>
</comment>
<dbReference type="SMART" id="SM00460">
    <property type="entry name" value="TGc"/>
    <property type="match status" value="1"/>
</dbReference>
<dbReference type="InterPro" id="IPR038765">
    <property type="entry name" value="Papain-like_cys_pep_sf"/>
</dbReference>
<gene>
    <name evidence="3" type="ORF">H7B67_01110</name>
</gene>
<evidence type="ECO:0000256" key="1">
    <source>
        <dbReference type="SAM" id="Phobius"/>
    </source>
</evidence>
<evidence type="ECO:0000313" key="4">
    <source>
        <dbReference type="Proteomes" id="UP000535838"/>
    </source>
</evidence>
<keyword evidence="4" id="KW-1185">Reference proteome</keyword>
<sequence>MKSLDTNLVTLALLAVVAVSLLQGVWRGASGSAKRLFLFVAGTAMTLLSVALAAWAASASSLPVQRWLLKQGWEPPSPDSSGFAQLGYTLFSGVRDLPLLRFAALFLLYYLVLRFVIGRVGSLLAKVGALPFALVPSGGAVSRAFGGLIGAALGCGRAIVLTAVLFAYCSLVPQGPYVDYVGQSSLYREAAAQIIEPAAGDLLESQFPVFAKKMQGELDQLWQKRYDIIDAELPSGIALAAQEIVEGQTTATGKARALYDWVGTRIAYDYDKVEAYEERGEWREQTPADTFETRLGVCIDYSRLYAAMARSVGLEVRVVTGLGYDGLGGYGPHAWNEVYLPEEDRWLPLDSTWAKAGDWYDAPRFQDTHVRQA</sequence>
<feature type="domain" description="Transglutaminase-like" evidence="2">
    <location>
        <begin position="290"/>
        <end position="353"/>
    </location>
</feature>
<feature type="transmembrane region" description="Helical" evidence="1">
    <location>
        <begin position="99"/>
        <end position="117"/>
    </location>
</feature>
<dbReference type="AlphaFoldDB" id="A0A841SJN1"/>
<dbReference type="InterPro" id="IPR002931">
    <property type="entry name" value="Transglutaminase-like"/>
</dbReference>
<name>A0A841SJN1_9BACL</name>
<dbReference type="Proteomes" id="UP000535838">
    <property type="component" value="Unassembled WGS sequence"/>
</dbReference>
<keyword evidence="1" id="KW-0472">Membrane</keyword>
<dbReference type="Gene3D" id="3.10.620.30">
    <property type="match status" value="1"/>
</dbReference>
<proteinExistence type="predicted"/>
<dbReference type="PANTHER" id="PTHR33490">
    <property type="entry name" value="BLR5614 PROTEIN-RELATED"/>
    <property type="match status" value="1"/>
</dbReference>
<feature type="transmembrane region" description="Helical" evidence="1">
    <location>
        <begin position="37"/>
        <end position="57"/>
    </location>
</feature>
<accession>A0A841SJN1</accession>
<protein>
    <submittedName>
        <fullName evidence="3">Transglutaminase domain-containing protein</fullName>
    </submittedName>
</protein>
<dbReference type="Pfam" id="PF01841">
    <property type="entry name" value="Transglut_core"/>
    <property type="match status" value="1"/>
</dbReference>
<keyword evidence="1" id="KW-0812">Transmembrane</keyword>
<evidence type="ECO:0000259" key="2">
    <source>
        <dbReference type="SMART" id="SM00460"/>
    </source>
</evidence>
<organism evidence="3 4">
    <name type="scientific">Cohnella thailandensis</name>
    <dbReference type="NCBI Taxonomy" id="557557"/>
    <lineage>
        <taxon>Bacteria</taxon>
        <taxon>Bacillati</taxon>
        <taxon>Bacillota</taxon>
        <taxon>Bacilli</taxon>
        <taxon>Bacillales</taxon>
        <taxon>Paenibacillaceae</taxon>
        <taxon>Cohnella</taxon>
    </lineage>
</organism>
<dbReference type="EMBL" id="JACJVQ010000002">
    <property type="protein sequence ID" value="MBB6632723.1"/>
    <property type="molecule type" value="Genomic_DNA"/>
</dbReference>
<dbReference type="SUPFAM" id="SSF54001">
    <property type="entry name" value="Cysteine proteinases"/>
    <property type="match status" value="1"/>
</dbReference>